<name>A0A7R9FXQ5_TIMSH</name>
<evidence type="ECO:0000256" key="4">
    <source>
        <dbReference type="ARBA" id="ARBA00022475"/>
    </source>
</evidence>
<feature type="domain" description="Band 3 cytoplasmic" evidence="13">
    <location>
        <begin position="434"/>
        <end position="573"/>
    </location>
</feature>
<comment type="subcellular location">
    <subcellularLocation>
        <location evidence="1">Cell membrane</location>
        <topology evidence="1">Multi-pass membrane protein</topology>
    </subcellularLocation>
</comment>
<evidence type="ECO:0000256" key="9">
    <source>
        <dbReference type="SAM" id="MobiDB-lite"/>
    </source>
</evidence>
<dbReference type="InterPro" id="IPR016152">
    <property type="entry name" value="PTrfase/Anion_transptr"/>
</dbReference>
<dbReference type="Pfam" id="PF07565">
    <property type="entry name" value="Band_3_cyto"/>
    <property type="match status" value="2"/>
</dbReference>
<feature type="transmembrane region" description="Helical" evidence="10">
    <location>
        <begin position="900"/>
        <end position="918"/>
    </location>
</feature>
<feature type="compositionally biased region" description="Basic and acidic residues" evidence="9">
    <location>
        <begin position="99"/>
        <end position="112"/>
    </location>
</feature>
<feature type="domain" description="Bicarbonate transporter-like transmembrane" evidence="12">
    <location>
        <begin position="760"/>
        <end position="1083"/>
    </location>
</feature>
<accession>A0A7R9FXQ5</accession>
<evidence type="ECO:0000256" key="7">
    <source>
        <dbReference type="ARBA" id="ARBA00023065"/>
    </source>
</evidence>
<evidence type="ECO:0000256" key="10">
    <source>
        <dbReference type="SAM" id="Phobius"/>
    </source>
</evidence>
<dbReference type="GO" id="GO:0015701">
    <property type="term" value="P:bicarbonate transport"/>
    <property type="evidence" value="ECO:0007669"/>
    <property type="project" value="TreeGrafter"/>
</dbReference>
<evidence type="ECO:0000313" key="14">
    <source>
        <dbReference type="EMBL" id="CAD7259333.1"/>
    </source>
</evidence>
<dbReference type="InterPro" id="IPR013769">
    <property type="entry name" value="Band3_cytoplasmic_dom"/>
</dbReference>
<feature type="transmembrane region" description="Helical" evidence="10">
    <location>
        <begin position="938"/>
        <end position="958"/>
    </location>
</feature>
<feature type="chain" id="PRO_5030588173" description="Anion exchange protein" evidence="11">
    <location>
        <begin position="20"/>
        <end position="1103"/>
    </location>
</feature>
<feature type="signal peptide" evidence="11">
    <location>
        <begin position="1"/>
        <end position="19"/>
    </location>
</feature>
<sequence>MEGVRFMLLVLSPLSLSDSRLLPSDEWKLRAVLSTPSPEEGVFSSGSEPQVSERAASFSDSPLFGSPAEASRRVQFQIGDIPETPETIPTKGAEPQDGGNDKPSEPTTAKEHDKKKRKHSRHHHHHHGSRKFSLPDDRSRVGNEGDVGRRNSIQPEEASTMQEQDIDDLTSHRFDDSKGLRRHKVQPKSINSSVVHIGRKDGNELQSVLPLSTLKKVFDHSPHEVFVQLDELHGEGEEREWKETARWIKYEEDVEEGADRWGRPHVASLGFHSLLNLRRCLETGVVLLDLEEKDLPGVAYRVVEQMVVDELILPEDKPTVMRALLLRHRHVNEHDRFRFGTKRSFASYTSLQSLWEDELTSEESHFHAGFTLRAHQSSFNTTSALANYATEAGNSSMNLSEEKTKPKFVPSNASFDAVTHNHAILGDLDGKTDNHAIDMKEETYTSSTEDMKRSAVHKESILRRIPLGAEATTVLVGTVDFLEQPTIAFVRLAEGIPMPSITEVAIPVRFLFILLGPNTADLDYHEIGRSISTLMSNAQFHKVAYKADERKELLSAINEFLDDSIVLPPGDWERKALLPFRELKAKNEKIRRRRNKSIAEMAQSDKALLALDGAEEEKPPEDDPLIRTKRPFGGLIKDIKRRFPHYKSDILDGLNSECFAAIIFIYFAALSTAITFGGIMGDNTNNMIGISETLIATSAAGIAFALLSGQPLIIIGTTGPLLIFDESLYSSHVMSCTDQALGRLQVLHQHHLSDAWNKLFCLTNDLDFLSTRIYIGLWIGIIALVISSFEGSVFVKLFTRFTEEIFAALIALLYMVDSFTKVYQVFKKYPLLYDYCSPSDIANTTETMSDMEWYSGDSELEMLGLDQDFNYTTTISSVDQSNSSFQMRAEIVDSFVQPNTALFCFILSLGTFFIAYYLRQFRNSKFLGRNARRALGDFGVPIAIIVMVMIDYLVPSVYTEKLKVPEGLSPSSPNERGWLIVPAISQAWVPFAAIFPAMLVYILLFMETHICELIISKKERKLKKGSGFHLDIVIVSLMNIMCGFMGTPWMCAATVRSIAHVSAITVMSRTHAPGERPYIIEVKGGAWHLDTIITALFVKSVNN</sequence>
<feature type="transmembrane region" description="Helical" evidence="10">
    <location>
        <begin position="659"/>
        <end position="681"/>
    </location>
</feature>
<dbReference type="EMBL" id="OC001181">
    <property type="protein sequence ID" value="CAD7259333.1"/>
    <property type="molecule type" value="Genomic_DNA"/>
</dbReference>
<feature type="transmembrane region" description="Helical" evidence="10">
    <location>
        <begin position="1027"/>
        <end position="1050"/>
    </location>
</feature>
<dbReference type="Gene3D" id="3.40.930.10">
    <property type="entry name" value="Mannitol-specific EII, Chain A"/>
    <property type="match status" value="1"/>
</dbReference>
<dbReference type="GO" id="GO:0005886">
    <property type="term" value="C:plasma membrane"/>
    <property type="evidence" value="ECO:0007669"/>
    <property type="project" value="UniProtKB-SubCell"/>
</dbReference>
<keyword evidence="8 10" id="KW-0472">Membrane</keyword>
<evidence type="ECO:0000256" key="6">
    <source>
        <dbReference type="ARBA" id="ARBA00022989"/>
    </source>
</evidence>
<feature type="compositionally biased region" description="Basic and acidic residues" evidence="9">
    <location>
        <begin position="169"/>
        <end position="179"/>
    </location>
</feature>
<protein>
    <recommendedName>
        <fullName evidence="15">Anion exchange protein</fullName>
    </recommendedName>
</protein>
<evidence type="ECO:0000256" key="5">
    <source>
        <dbReference type="ARBA" id="ARBA00022692"/>
    </source>
</evidence>
<keyword evidence="5 10" id="KW-0812">Transmembrane</keyword>
<comment type="similarity">
    <text evidence="2">Belongs to the anion exchanger (TC 2.A.31) family.</text>
</comment>
<evidence type="ECO:0000259" key="13">
    <source>
        <dbReference type="Pfam" id="PF07565"/>
    </source>
</evidence>
<evidence type="ECO:0000256" key="3">
    <source>
        <dbReference type="ARBA" id="ARBA00022448"/>
    </source>
</evidence>
<dbReference type="PRINTS" id="PR01231">
    <property type="entry name" value="HCO3TRNSPORT"/>
</dbReference>
<feature type="compositionally biased region" description="Basic residues" evidence="9">
    <location>
        <begin position="113"/>
        <end position="130"/>
    </location>
</feature>
<keyword evidence="6 10" id="KW-1133">Transmembrane helix</keyword>
<feature type="domain" description="Bicarbonate transporter-like transmembrane" evidence="12">
    <location>
        <begin position="630"/>
        <end position="730"/>
    </location>
</feature>
<feature type="compositionally biased region" description="Polar residues" evidence="9">
    <location>
        <begin position="151"/>
        <end position="163"/>
    </location>
</feature>
<feature type="compositionally biased region" description="Basic and acidic residues" evidence="9">
    <location>
        <begin position="133"/>
        <end position="149"/>
    </location>
</feature>
<keyword evidence="7" id="KW-0406">Ion transport</keyword>
<dbReference type="FunFam" id="1.10.287.570:FF:000001">
    <property type="entry name" value="Anion exchange protein"/>
    <property type="match status" value="1"/>
</dbReference>
<dbReference type="GO" id="GO:0005452">
    <property type="term" value="F:solute:inorganic anion antiporter activity"/>
    <property type="evidence" value="ECO:0007669"/>
    <property type="project" value="InterPro"/>
</dbReference>
<keyword evidence="4" id="KW-1003">Cell membrane</keyword>
<gene>
    <name evidence="14" type="ORF">TSIB3V08_LOCUS3539</name>
</gene>
<evidence type="ECO:0000256" key="11">
    <source>
        <dbReference type="SAM" id="SignalP"/>
    </source>
</evidence>
<dbReference type="SUPFAM" id="SSF55804">
    <property type="entry name" value="Phoshotransferase/anion transport protein"/>
    <property type="match status" value="1"/>
</dbReference>
<keyword evidence="11" id="KW-0732">Signal</keyword>
<feature type="region of interest" description="Disordered" evidence="9">
    <location>
        <begin position="35"/>
        <end position="187"/>
    </location>
</feature>
<dbReference type="InterPro" id="IPR011531">
    <property type="entry name" value="HCO3_transpt-like_TM_dom"/>
</dbReference>
<feature type="transmembrane region" description="Helical" evidence="10">
    <location>
        <begin position="805"/>
        <end position="826"/>
    </location>
</feature>
<proteinExistence type="inferred from homology"/>
<dbReference type="Gene3D" id="1.10.287.570">
    <property type="entry name" value="Helical hairpin bin"/>
    <property type="match status" value="1"/>
</dbReference>
<dbReference type="GO" id="GO:0008509">
    <property type="term" value="F:monoatomic anion transmembrane transporter activity"/>
    <property type="evidence" value="ECO:0007669"/>
    <property type="project" value="InterPro"/>
</dbReference>
<dbReference type="AlphaFoldDB" id="A0A7R9FXQ5"/>
<reference evidence="14" key="1">
    <citation type="submission" date="2020-11" db="EMBL/GenBank/DDBJ databases">
        <authorList>
            <person name="Tran Van P."/>
        </authorList>
    </citation>
    <scope>NUCLEOTIDE SEQUENCE</scope>
</reference>
<evidence type="ECO:0000256" key="8">
    <source>
        <dbReference type="ARBA" id="ARBA00023136"/>
    </source>
</evidence>
<feature type="transmembrane region" description="Helical" evidence="10">
    <location>
        <begin position="978"/>
        <end position="1006"/>
    </location>
</feature>
<dbReference type="PANTHER" id="PTHR11453">
    <property type="entry name" value="ANION EXCHANGE PROTEIN"/>
    <property type="match status" value="1"/>
</dbReference>
<feature type="domain" description="Band 3 cytoplasmic" evidence="13">
    <location>
        <begin position="223"/>
        <end position="383"/>
    </location>
</feature>
<evidence type="ECO:0008006" key="15">
    <source>
        <dbReference type="Google" id="ProtNLM"/>
    </source>
</evidence>
<keyword evidence="3" id="KW-0813">Transport</keyword>
<dbReference type="PANTHER" id="PTHR11453:SF47">
    <property type="entry name" value="ANION EXCHANGE PROTEIN"/>
    <property type="match status" value="1"/>
</dbReference>
<organism evidence="14">
    <name type="scientific">Timema shepardi</name>
    <name type="common">Walking stick</name>
    <dbReference type="NCBI Taxonomy" id="629360"/>
    <lineage>
        <taxon>Eukaryota</taxon>
        <taxon>Metazoa</taxon>
        <taxon>Ecdysozoa</taxon>
        <taxon>Arthropoda</taxon>
        <taxon>Hexapoda</taxon>
        <taxon>Insecta</taxon>
        <taxon>Pterygota</taxon>
        <taxon>Neoptera</taxon>
        <taxon>Polyneoptera</taxon>
        <taxon>Phasmatodea</taxon>
        <taxon>Timematodea</taxon>
        <taxon>Timematoidea</taxon>
        <taxon>Timematidae</taxon>
        <taxon>Timema</taxon>
    </lineage>
</organism>
<evidence type="ECO:0000256" key="1">
    <source>
        <dbReference type="ARBA" id="ARBA00004651"/>
    </source>
</evidence>
<feature type="transmembrane region" description="Helical" evidence="10">
    <location>
        <begin position="693"/>
        <end position="715"/>
    </location>
</feature>
<dbReference type="GO" id="GO:0051453">
    <property type="term" value="P:regulation of intracellular pH"/>
    <property type="evidence" value="ECO:0007669"/>
    <property type="project" value="TreeGrafter"/>
</dbReference>
<dbReference type="FunFam" id="3.40.930.10:FF:000020">
    <property type="entry name" value="Anion exchange protein"/>
    <property type="match status" value="1"/>
</dbReference>
<evidence type="ECO:0000256" key="2">
    <source>
        <dbReference type="ARBA" id="ARBA00010993"/>
    </source>
</evidence>
<evidence type="ECO:0000259" key="12">
    <source>
        <dbReference type="Pfam" id="PF00955"/>
    </source>
</evidence>
<feature type="transmembrane region" description="Helical" evidence="10">
    <location>
        <begin position="773"/>
        <end position="798"/>
    </location>
</feature>
<dbReference type="InterPro" id="IPR003020">
    <property type="entry name" value="HCO3_transpt_euk"/>
</dbReference>
<dbReference type="Pfam" id="PF00955">
    <property type="entry name" value="HCO3_cotransp"/>
    <property type="match status" value="2"/>
</dbReference>